<dbReference type="EC" id="1.8.3.2" evidence="8"/>
<feature type="compositionally biased region" description="Basic and acidic residues" evidence="9">
    <location>
        <begin position="27"/>
        <end position="36"/>
    </location>
</feature>
<dbReference type="CDD" id="cd02961">
    <property type="entry name" value="PDI_a_family"/>
    <property type="match status" value="1"/>
</dbReference>
<keyword evidence="8" id="KW-0812">Transmembrane</keyword>
<dbReference type="GO" id="GO:0006457">
    <property type="term" value="P:protein folding"/>
    <property type="evidence" value="ECO:0007669"/>
    <property type="project" value="TreeGrafter"/>
</dbReference>
<dbReference type="Pfam" id="PF04777">
    <property type="entry name" value="Evr1_Alr"/>
    <property type="match status" value="1"/>
</dbReference>
<proteinExistence type="predicted"/>
<feature type="domain" description="ERV/ALR sulfhydryl oxidase" evidence="11">
    <location>
        <begin position="560"/>
        <end position="667"/>
    </location>
</feature>
<sequence length="763" mass="79519">MRRTAGLLLAALLLLAAAPAPSRALRPIREPPREVGSEPDPLAGLAPGADGGGGTAAAAAAAAGPAADPPLPAPLPDAAAAAAADAPLPDAAAAAAGDAPLPDAEAAAGAAGAAGAAADADADAHAYDEMPHASAAAPADAAPDTAAAAAQPAGAAASAVVHASRRGAGDYEIAAAAHRPEATADSRFRLAYEARPEAPVDLGARNVSAILEKLQPRAQVVIEFYASWCPHCRVFKPHYEKAAEYCARHTSIRTYRVDCAVEPELCNKYSVKGFPTLLAGAASDALAANASALQDFDSWRGGADGAAAAAAAGGDEDRTKRSAAGVLTWLSSVFKRELRFTSSDVAISSKPPPPPKPRPQLQDDPQPEAEADDDGGDDDEEEDGVVESDYGWHLPRIPKWLRHPGRLGSKAVRAAKRAAKKATKKKAVVLPAKPNDRAAWTETDVTSATWMLFDQIVSSQPDMQARTSLRALLDLWAVGHPVARCRRQAQASASRFESIWILGLKYKSLDQLRSLQPCNVRPSGAPGAAGKSLPTAPAHGDGGASGGGGEGPPWAMCQGSTPEARGFTCGLWMMFHTVAARLPETHGGRLLIEALEGFANHFFFCKVCQKHFKSMLSRPEAQAVVSRRDGVLWLWKAHNEVNARLARVESEHGGSSSGDPQHPKRQWPTPAACPGCRRRTQPGAAAAGVPAFEWNEDRVLDFLDDAYAGNPGDAGASNPEPPPPPPPSGAFVWPAAGAAAATAVLSVLLRRQRRRRRLPSKAL</sequence>
<dbReference type="OrthoDB" id="540849at2759"/>
<dbReference type="InterPro" id="IPR017937">
    <property type="entry name" value="Thioredoxin_CS"/>
</dbReference>
<evidence type="ECO:0000256" key="5">
    <source>
        <dbReference type="ARBA" id="ARBA00023002"/>
    </source>
</evidence>
<feature type="compositionally biased region" description="Acidic residues" evidence="9">
    <location>
        <begin position="365"/>
        <end position="386"/>
    </location>
</feature>
<dbReference type="GO" id="GO:0005615">
    <property type="term" value="C:extracellular space"/>
    <property type="evidence" value="ECO:0007669"/>
    <property type="project" value="TreeGrafter"/>
</dbReference>
<reference evidence="13 14" key="1">
    <citation type="journal article" date="2018" name="Sci. Rep.">
        <title>Raphidocelis subcapitata (=Pseudokirchneriella subcapitata) provides an insight into genome evolution and environmental adaptations in the Sphaeropleales.</title>
        <authorList>
            <person name="Suzuki S."/>
            <person name="Yamaguchi H."/>
            <person name="Nakajima N."/>
            <person name="Kawachi M."/>
        </authorList>
    </citation>
    <scope>NUCLEOTIDE SEQUENCE [LARGE SCALE GENOMIC DNA]</scope>
    <source>
        <strain evidence="13 14">NIES-35</strain>
    </source>
</reference>
<dbReference type="PANTHER" id="PTHR22897">
    <property type="entry name" value="QUIESCIN Q6-RELATED SULFHYDRYL OXIDASE"/>
    <property type="match status" value="1"/>
</dbReference>
<evidence type="ECO:0000313" key="13">
    <source>
        <dbReference type="EMBL" id="GBF96297.1"/>
    </source>
</evidence>
<evidence type="ECO:0000256" key="4">
    <source>
        <dbReference type="ARBA" id="ARBA00022827"/>
    </source>
</evidence>
<feature type="compositionally biased region" description="Low complexity" evidence="9">
    <location>
        <begin position="39"/>
        <end position="48"/>
    </location>
</feature>
<evidence type="ECO:0000256" key="6">
    <source>
        <dbReference type="ARBA" id="ARBA00023157"/>
    </source>
</evidence>
<evidence type="ECO:0000313" key="14">
    <source>
        <dbReference type="Proteomes" id="UP000247498"/>
    </source>
</evidence>
<evidence type="ECO:0000256" key="7">
    <source>
        <dbReference type="ARBA" id="ARBA00023180"/>
    </source>
</evidence>
<dbReference type="AlphaFoldDB" id="A0A2V0PGG6"/>
<evidence type="ECO:0000256" key="8">
    <source>
        <dbReference type="RuleBase" id="RU371123"/>
    </source>
</evidence>
<feature type="region of interest" description="Disordered" evidence="9">
    <location>
        <begin position="25"/>
        <end position="76"/>
    </location>
</feature>
<evidence type="ECO:0000256" key="2">
    <source>
        <dbReference type="ARBA" id="ARBA00022630"/>
    </source>
</evidence>
<evidence type="ECO:0000259" key="11">
    <source>
        <dbReference type="PROSITE" id="PS51324"/>
    </source>
</evidence>
<feature type="chain" id="PRO_5015869701" description="Sulfhydryl oxidase" evidence="10">
    <location>
        <begin position="25"/>
        <end position="763"/>
    </location>
</feature>
<dbReference type="GO" id="GO:0016971">
    <property type="term" value="F:flavin-dependent sulfhydryl oxidase activity"/>
    <property type="evidence" value="ECO:0007669"/>
    <property type="project" value="InterPro"/>
</dbReference>
<dbReference type="InterPro" id="IPR036249">
    <property type="entry name" value="Thioredoxin-like_sf"/>
</dbReference>
<keyword evidence="7" id="KW-0325">Glycoprotein</keyword>
<dbReference type="InterPro" id="IPR017905">
    <property type="entry name" value="ERV/ALR_sulphydryl_oxidase"/>
</dbReference>
<protein>
    <recommendedName>
        <fullName evidence="8">Sulfhydryl oxidase</fullName>
        <ecNumber evidence="8">1.8.3.2</ecNumber>
    </recommendedName>
</protein>
<keyword evidence="2 8" id="KW-0285">Flavoprotein</keyword>
<keyword evidence="14" id="KW-1185">Reference proteome</keyword>
<feature type="compositionally biased region" description="Pro residues" evidence="9">
    <location>
        <begin position="719"/>
        <end position="728"/>
    </location>
</feature>
<dbReference type="Proteomes" id="UP000247498">
    <property type="component" value="Unassembled WGS sequence"/>
</dbReference>
<dbReference type="PROSITE" id="PS51352">
    <property type="entry name" value="THIOREDOXIN_2"/>
    <property type="match status" value="1"/>
</dbReference>
<feature type="region of interest" description="Disordered" evidence="9">
    <location>
        <begin position="344"/>
        <end position="388"/>
    </location>
</feature>
<evidence type="ECO:0000256" key="9">
    <source>
        <dbReference type="SAM" id="MobiDB-lite"/>
    </source>
</evidence>
<dbReference type="InterPro" id="IPR013766">
    <property type="entry name" value="Thioredoxin_domain"/>
</dbReference>
<keyword evidence="5 8" id="KW-0560">Oxidoreductase</keyword>
<keyword evidence="4 8" id="KW-0274">FAD</keyword>
<keyword evidence="3 10" id="KW-0732">Signal</keyword>
<evidence type="ECO:0000256" key="1">
    <source>
        <dbReference type="ARBA" id="ARBA00001974"/>
    </source>
</evidence>
<evidence type="ECO:0000259" key="12">
    <source>
        <dbReference type="PROSITE" id="PS51352"/>
    </source>
</evidence>
<dbReference type="FunCoup" id="A0A2V0PGG6">
    <property type="interactions" value="399"/>
</dbReference>
<evidence type="ECO:0000256" key="3">
    <source>
        <dbReference type="ARBA" id="ARBA00022729"/>
    </source>
</evidence>
<dbReference type="STRING" id="307507.A0A2V0PGG6"/>
<keyword evidence="6" id="KW-1015">Disulfide bond</keyword>
<keyword evidence="8" id="KW-1133">Transmembrane helix</keyword>
<organism evidence="13 14">
    <name type="scientific">Raphidocelis subcapitata</name>
    <dbReference type="NCBI Taxonomy" id="307507"/>
    <lineage>
        <taxon>Eukaryota</taxon>
        <taxon>Viridiplantae</taxon>
        <taxon>Chlorophyta</taxon>
        <taxon>core chlorophytes</taxon>
        <taxon>Chlorophyceae</taxon>
        <taxon>CS clade</taxon>
        <taxon>Sphaeropleales</taxon>
        <taxon>Selenastraceae</taxon>
        <taxon>Raphidocelis</taxon>
    </lineage>
</organism>
<gene>
    <name evidence="13" type="ORF">Rsub_09092</name>
</gene>
<dbReference type="SUPFAM" id="SSF69000">
    <property type="entry name" value="FAD-dependent thiol oxidase"/>
    <property type="match status" value="1"/>
</dbReference>
<dbReference type="GO" id="GO:0003756">
    <property type="term" value="F:protein disulfide isomerase activity"/>
    <property type="evidence" value="ECO:0007669"/>
    <property type="project" value="TreeGrafter"/>
</dbReference>
<feature type="region of interest" description="Disordered" evidence="9">
    <location>
        <begin position="705"/>
        <end position="732"/>
    </location>
</feature>
<feature type="signal peptide" evidence="10">
    <location>
        <begin position="1"/>
        <end position="24"/>
    </location>
</feature>
<dbReference type="InterPro" id="IPR036774">
    <property type="entry name" value="ERV/ALR_sulphydryl_oxid_sf"/>
</dbReference>
<feature type="region of interest" description="Disordered" evidence="9">
    <location>
        <begin position="521"/>
        <end position="552"/>
    </location>
</feature>
<dbReference type="EMBL" id="BDRX01000077">
    <property type="protein sequence ID" value="GBF96297.1"/>
    <property type="molecule type" value="Genomic_DNA"/>
</dbReference>
<dbReference type="GO" id="GO:0000139">
    <property type="term" value="C:Golgi membrane"/>
    <property type="evidence" value="ECO:0007669"/>
    <property type="project" value="TreeGrafter"/>
</dbReference>
<accession>A0A2V0PGG6</accession>
<dbReference type="PANTHER" id="PTHR22897:SF8">
    <property type="entry name" value="SULFHYDRYL OXIDASE"/>
    <property type="match status" value="1"/>
</dbReference>
<feature type="transmembrane region" description="Helical" evidence="8">
    <location>
        <begin position="731"/>
        <end position="749"/>
    </location>
</feature>
<feature type="compositionally biased region" description="Low complexity" evidence="9">
    <location>
        <begin position="56"/>
        <end position="66"/>
    </location>
</feature>
<evidence type="ECO:0000256" key="10">
    <source>
        <dbReference type="SAM" id="SignalP"/>
    </source>
</evidence>
<dbReference type="SUPFAM" id="SSF52833">
    <property type="entry name" value="Thioredoxin-like"/>
    <property type="match status" value="1"/>
</dbReference>
<dbReference type="InterPro" id="IPR039798">
    <property type="entry name" value="Sulfhydryl_oxidase"/>
</dbReference>
<dbReference type="PROSITE" id="PS00194">
    <property type="entry name" value="THIOREDOXIN_1"/>
    <property type="match status" value="1"/>
</dbReference>
<dbReference type="InParanoid" id="A0A2V0PGG6"/>
<name>A0A2V0PGG6_9CHLO</name>
<dbReference type="Gene3D" id="1.20.120.310">
    <property type="entry name" value="ERV/ALR sulfhydryl oxidase domain"/>
    <property type="match status" value="1"/>
</dbReference>
<feature type="compositionally biased region" description="Gly residues" evidence="9">
    <location>
        <begin position="540"/>
        <end position="551"/>
    </location>
</feature>
<feature type="domain" description="Thioredoxin" evidence="12">
    <location>
        <begin position="136"/>
        <end position="308"/>
    </location>
</feature>
<dbReference type="Gene3D" id="3.40.30.10">
    <property type="entry name" value="Glutaredoxin"/>
    <property type="match status" value="1"/>
</dbReference>
<feature type="region of interest" description="Disordered" evidence="9">
    <location>
        <begin position="648"/>
        <end position="680"/>
    </location>
</feature>
<keyword evidence="8" id="KW-0472">Membrane</keyword>
<comment type="caution">
    <text evidence="13">The sequence shown here is derived from an EMBL/GenBank/DDBJ whole genome shotgun (WGS) entry which is preliminary data.</text>
</comment>
<dbReference type="PROSITE" id="PS51324">
    <property type="entry name" value="ERV_ALR"/>
    <property type="match status" value="1"/>
</dbReference>
<comment type="cofactor">
    <cofactor evidence="1 8">
        <name>FAD</name>
        <dbReference type="ChEBI" id="CHEBI:57692"/>
    </cofactor>
</comment>
<comment type="catalytic activity">
    <reaction evidence="8">
        <text>2 R'C(R)SH + O2 = R'C(R)S-S(R)CR' + H2O2</text>
        <dbReference type="Rhea" id="RHEA:17357"/>
        <dbReference type="ChEBI" id="CHEBI:15379"/>
        <dbReference type="ChEBI" id="CHEBI:16240"/>
        <dbReference type="ChEBI" id="CHEBI:16520"/>
        <dbReference type="ChEBI" id="CHEBI:17412"/>
        <dbReference type="EC" id="1.8.3.2"/>
    </reaction>
</comment>
<dbReference type="Pfam" id="PF00085">
    <property type="entry name" value="Thioredoxin"/>
    <property type="match status" value="1"/>
</dbReference>